<reference evidence="1" key="2">
    <citation type="submission" date="2023-05" db="EMBL/GenBank/DDBJ databases">
        <authorList>
            <consortium name="Lawrence Berkeley National Laboratory"/>
            <person name="Steindorff A."/>
            <person name="Hensen N."/>
            <person name="Bonometti L."/>
            <person name="Westerberg I."/>
            <person name="Brannstrom I.O."/>
            <person name="Guillou S."/>
            <person name="Cros-Aarteil S."/>
            <person name="Calhoun S."/>
            <person name="Haridas S."/>
            <person name="Kuo A."/>
            <person name="Mondo S."/>
            <person name="Pangilinan J."/>
            <person name="Riley R."/>
            <person name="Labutti K."/>
            <person name="Andreopoulos B."/>
            <person name="Lipzen A."/>
            <person name="Chen C."/>
            <person name="Yanf M."/>
            <person name="Daum C."/>
            <person name="Ng V."/>
            <person name="Clum A."/>
            <person name="Ohm R."/>
            <person name="Martin F."/>
            <person name="Silar P."/>
            <person name="Natvig D."/>
            <person name="Lalanne C."/>
            <person name="Gautier V."/>
            <person name="Ament-Velasquez S.L."/>
            <person name="Kruys A."/>
            <person name="Hutchinson M.I."/>
            <person name="Powell A.J."/>
            <person name="Barry K."/>
            <person name="Miller A.N."/>
            <person name="Grigoriev I.V."/>
            <person name="Debuchy R."/>
            <person name="Gladieux P."/>
            <person name="Thoren M.H."/>
            <person name="Johannesson H."/>
        </authorList>
    </citation>
    <scope>NUCLEOTIDE SEQUENCE</scope>
    <source>
        <strain evidence="1">CBS 892.96</strain>
    </source>
</reference>
<proteinExistence type="predicted"/>
<evidence type="ECO:0000313" key="1">
    <source>
        <dbReference type="EMBL" id="KAK4174155.1"/>
    </source>
</evidence>
<accession>A0AAN6W365</accession>
<reference evidence="1" key="1">
    <citation type="journal article" date="2023" name="Mol. Phylogenet. Evol.">
        <title>Genome-scale phylogeny and comparative genomics of the fungal order Sordariales.</title>
        <authorList>
            <person name="Hensen N."/>
            <person name="Bonometti L."/>
            <person name="Westerberg I."/>
            <person name="Brannstrom I.O."/>
            <person name="Guillou S."/>
            <person name="Cros-Aarteil S."/>
            <person name="Calhoun S."/>
            <person name="Haridas S."/>
            <person name="Kuo A."/>
            <person name="Mondo S."/>
            <person name="Pangilinan J."/>
            <person name="Riley R."/>
            <person name="LaButti K."/>
            <person name="Andreopoulos B."/>
            <person name="Lipzen A."/>
            <person name="Chen C."/>
            <person name="Yan M."/>
            <person name="Daum C."/>
            <person name="Ng V."/>
            <person name="Clum A."/>
            <person name="Steindorff A."/>
            <person name="Ohm R.A."/>
            <person name="Martin F."/>
            <person name="Silar P."/>
            <person name="Natvig D.O."/>
            <person name="Lalanne C."/>
            <person name="Gautier V."/>
            <person name="Ament-Velasquez S.L."/>
            <person name="Kruys A."/>
            <person name="Hutchinson M.I."/>
            <person name="Powell A.J."/>
            <person name="Barry K."/>
            <person name="Miller A.N."/>
            <person name="Grigoriev I.V."/>
            <person name="Debuchy R."/>
            <person name="Gladieux P."/>
            <person name="Hiltunen Thoren M."/>
            <person name="Johannesson H."/>
        </authorList>
    </citation>
    <scope>NUCLEOTIDE SEQUENCE</scope>
    <source>
        <strain evidence="1">CBS 892.96</strain>
    </source>
</reference>
<gene>
    <name evidence="1" type="ORF">QBC36DRAFT_334234</name>
</gene>
<organism evidence="1 2">
    <name type="scientific">Triangularia setosa</name>
    <dbReference type="NCBI Taxonomy" id="2587417"/>
    <lineage>
        <taxon>Eukaryota</taxon>
        <taxon>Fungi</taxon>
        <taxon>Dikarya</taxon>
        <taxon>Ascomycota</taxon>
        <taxon>Pezizomycotina</taxon>
        <taxon>Sordariomycetes</taxon>
        <taxon>Sordariomycetidae</taxon>
        <taxon>Sordariales</taxon>
        <taxon>Podosporaceae</taxon>
        <taxon>Triangularia</taxon>
    </lineage>
</organism>
<dbReference type="AlphaFoldDB" id="A0AAN6W365"/>
<dbReference type="EMBL" id="MU866297">
    <property type="protein sequence ID" value="KAK4174155.1"/>
    <property type="molecule type" value="Genomic_DNA"/>
</dbReference>
<dbReference type="Proteomes" id="UP001302321">
    <property type="component" value="Unassembled WGS sequence"/>
</dbReference>
<comment type="caution">
    <text evidence="1">The sequence shown here is derived from an EMBL/GenBank/DDBJ whole genome shotgun (WGS) entry which is preliminary data.</text>
</comment>
<keyword evidence="2" id="KW-1185">Reference proteome</keyword>
<protein>
    <submittedName>
        <fullName evidence="1">Uncharacterized protein</fullName>
    </submittedName>
</protein>
<evidence type="ECO:0000313" key="2">
    <source>
        <dbReference type="Proteomes" id="UP001302321"/>
    </source>
</evidence>
<name>A0AAN6W365_9PEZI</name>
<sequence length="237" mass="26884">MCLNNPNCWLWPGHRIKKKATRPPRSRQSTRAYRTKLQGALLQSSITNTLLKRVNDVVPRQLLTLDASEKLSNHPDLIRDILARSLVHDHHAGKPQDQFIWQALLSILESELPKNNAPEPIWSAQEIDFIQRPDQLLPGQEKVILHPIWRRFTDVASTRKLIADAAVSQAVAKKSAKVVEVFWNHQADLSYAPEGKGYSSALDQPYFEAPSIDWLRRFWKIRTKVPPGATLGVALGL</sequence>